<evidence type="ECO:0000313" key="3">
    <source>
        <dbReference type="Proteomes" id="UP000234323"/>
    </source>
</evidence>
<feature type="compositionally biased region" description="Basic and acidic residues" evidence="1">
    <location>
        <begin position="53"/>
        <end position="68"/>
    </location>
</feature>
<protein>
    <submittedName>
        <fullName evidence="2">Uncharacterized protein</fullName>
    </submittedName>
</protein>
<name>A0A2I1GFG3_9GLOM</name>
<organism evidence="2 3">
    <name type="scientific">Rhizophagus irregularis</name>
    <dbReference type="NCBI Taxonomy" id="588596"/>
    <lineage>
        <taxon>Eukaryota</taxon>
        <taxon>Fungi</taxon>
        <taxon>Fungi incertae sedis</taxon>
        <taxon>Mucoromycota</taxon>
        <taxon>Glomeromycotina</taxon>
        <taxon>Glomeromycetes</taxon>
        <taxon>Glomerales</taxon>
        <taxon>Glomeraceae</taxon>
        <taxon>Rhizophagus</taxon>
    </lineage>
</organism>
<evidence type="ECO:0000313" key="2">
    <source>
        <dbReference type="EMBL" id="PKY45381.1"/>
    </source>
</evidence>
<dbReference type="AlphaFoldDB" id="A0A2I1GFG3"/>
<feature type="region of interest" description="Disordered" evidence="1">
    <location>
        <begin position="53"/>
        <end position="109"/>
    </location>
</feature>
<comment type="caution">
    <text evidence="2">The sequence shown here is derived from an EMBL/GenBank/DDBJ whole genome shotgun (WGS) entry which is preliminary data.</text>
</comment>
<accession>A0A2I1GFG3</accession>
<keyword evidence="3" id="KW-1185">Reference proteome</keyword>
<feature type="compositionally biased region" description="Low complexity" evidence="1">
    <location>
        <begin position="1"/>
        <end position="15"/>
    </location>
</feature>
<evidence type="ECO:0000256" key="1">
    <source>
        <dbReference type="SAM" id="MobiDB-lite"/>
    </source>
</evidence>
<gene>
    <name evidence="2" type="ORF">RhiirA4_459939</name>
</gene>
<dbReference type="EMBL" id="LLXI01000380">
    <property type="protein sequence ID" value="PKY45381.1"/>
    <property type="molecule type" value="Genomic_DNA"/>
</dbReference>
<reference evidence="2 3" key="1">
    <citation type="submission" date="2015-10" db="EMBL/GenBank/DDBJ databases">
        <title>Genome analyses suggest a sexual origin of heterokaryosis in a supposedly ancient asexual fungus.</title>
        <authorList>
            <person name="Ropars J."/>
            <person name="Sedzielewska K."/>
            <person name="Noel J."/>
            <person name="Charron P."/>
            <person name="Farinelli L."/>
            <person name="Marton T."/>
            <person name="Kruger M."/>
            <person name="Pelin A."/>
            <person name="Brachmann A."/>
            <person name="Corradi N."/>
        </authorList>
    </citation>
    <scope>NUCLEOTIDE SEQUENCE [LARGE SCALE GENOMIC DNA]</scope>
    <source>
        <strain evidence="2 3">A4</strain>
    </source>
</reference>
<dbReference type="Proteomes" id="UP000234323">
    <property type="component" value="Unassembled WGS sequence"/>
</dbReference>
<feature type="region of interest" description="Disordered" evidence="1">
    <location>
        <begin position="1"/>
        <end position="21"/>
    </location>
</feature>
<proteinExistence type="predicted"/>
<sequence length="109" mass="12867">MNEMLTRQTQLQERLLNGKRKSKTKLQLDTLEQELAQFNMTYYSVHMHEYHYDHNHTDTSDDTKALEHRPHKRQVITDSHSNHHGRLDSLKKFKPYTSADEGCRPSSSS</sequence>